<evidence type="ECO:0000313" key="5">
    <source>
        <dbReference type="Proteomes" id="UP001458880"/>
    </source>
</evidence>
<dbReference type="Proteomes" id="UP001458880">
    <property type="component" value="Unassembled WGS sequence"/>
</dbReference>
<reference evidence="4 5" key="1">
    <citation type="journal article" date="2024" name="BMC Genomics">
        <title>De novo assembly and annotation of Popillia japonica's genome with initial clues to its potential as an invasive pest.</title>
        <authorList>
            <person name="Cucini C."/>
            <person name="Boschi S."/>
            <person name="Funari R."/>
            <person name="Cardaioli E."/>
            <person name="Iannotti N."/>
            <person name="Marturano G."/>
            <person name="Paoli F."/>
            <person name="Bruttini M."/>
            <person name="Carapelli A."/>
            <person name="Frati F."/>
            <person name="Nardi F."/>
        </authorList>
    </citation>
    <scope>NUCLEOTIDE SEQUENCE [LARGE SCALE GENOMIC DNA]</scope>
    <source>
        <strain evidence="4">DMR45628</strain>
    </source>
</reference>
<keyword evidence="2" id="KW-0812">Transmembrane</keyword>
<evidence type="ECO:0000256" key="1">
    <source>
        <dbReference type="SAM" id="MobiDB-lite"/>
    </source>
</evidence>
<feature type="transmembrane region" description="Helical" evidence="2">
    <location>
        <begin position="659"/>
        <end position="678"/>
    </location>
</feature>
<evidence type="ECO:0000313" key="4">
    <source>
        <dbReference type="EMBL" id="KAK9753368.1"/>
    </source>
</evidence>
<feature type="transmembrane region" description="Helical" evidence="2">
    <location>
        <begin position="595"/>
        <end position="616"/>
    </location>
</feature>
<name>A0AAW1N4H6_POPJA</name>
<dbReference type="InterPro" id="IPR002656">
    <property type="entry name" value="Acyl_transf_3_dom"/>
</dbReference>
<dbReference type="AlphaFoldDB" id="A0AAW1N4H6"/>
<dbReference type="InterPro" id="IPR006621">
    <property type="entry name" value="Nose-resist-to-fluoxetine_N"/>
</dbReference>
<gene>
    <name evidence="4" type="ORF">QE152_g3510</name>
</gene>
<feature type="transmembrane region" description="Helical" evidence="2">
    <location>
        <begin position="728"/>
        <end position="745"/>
    </location>
</feature>
<keyword evidence="5" id="KW-1185">Reference proteome</keyword>
<keyword evidence="4" id="KW-0012">Acyltransferase</keyword>
<dbReference type="GO" id="GO:0016747">
    <property type="term" value="F:acyltransferase activity, transferring groups other than amino-acyl groups"/>
    <property type="evidence" value="ECO:0007669"/>
    <property type="project" value="InterPro"/>
</dbReference>
<feature type="transmembrane region" description="Helical" evidence="2">
    <location>
        <begin position="514"/>
        <end position="535"/>
    </location>
</feature>
<accession>A0AAW1N4H6</accession>
<protein>
    <submittedName>
        <fullName evidence="4">Acyltransferase family</fullName>
    </submittedName>
</protein>
<feature type="transmembrane region" description="Helical" evidence="2">
    <location>
        <begin position="450"/>
        <end position="469"/>
    </location>
</feature>
<feature type="region of interest" description="Disordered" evidence="1">
    <location>
        <begin position="998"/>
        <end position="1074"/>
    </location>
</feature>
<sequence length="1074" mass="122364">MCNSLSLNKNRVTPALIDSSHFIDGSIEKIGLEENDEFNSISHNFERNQSTISSLLFLYLRICDCNIYNLNNFERNQSTISSLLFLYLRICDCNIYNLTTLDYNNNTPNYNACNEHMLIVFESDKNTNNSYSIQLESFTKLLGLRLDLLQNQSLIFHVNNITIHCQSLNCIENSFNMLKLPIIDVIKVNETSTKDFNFYRYSNHSYDISVECCNVTYGEVTFKINISTHTASGCFDLVIKWLSAAMMCLLNTFMAVLLLQSAATQILPDIPEYISILNDKRDVSDTCRTQLNSYFTGLTQNESWAWNMFDATPKIPYGLLTGNLMEPGNYDGCLRVKYDGEYGRVLGKYCGMSVAVILPIHLTMDDQLLTTTAEKRLPGDAGLALRSGLPMQPETGYRILVTSVCIPSACEPSEVLEFLYITSLLPIVQTIDTMECETSESQPEFSGADIAFIVFIAIILGLVVICSVYDEVIRDKRREAHPLYVAFSLKRNFSKIVEHSKNDSRIACLDGLRVFSILWVILGHRFSISEIFPFVNADYSQKWRRSTYTQYAQGASSAVDTFMFLTGLLMAMSFVKTHSKPKSNFNLIVYYVHRYLRLTPAAAVTFFLHVSVFLHMGDGPFWQYLTQRTRENCLNRWPSFFFYYQNYLDHNNMCLLHTWYLSMDMQIFIISPIVLFPLAKRTKLMMRAGLPILITLSMACPFIITYYFETEIFSEAYYIYYYYPTHTRMSPWLIGVFTGAILHVYKDKKLTIHPLINLGIWLIVIVGMIACVFLGNNVTYNYDRLATSFYLTFYRPAWCVGLAWVVISCSKGRGGIFNFVLSADIFQMLAKLTYSMYLVHVTCLLLNVARTRFPAHFGDQELIHLFLGDMLTTMTLGIVWCVLFESPLVAVEKFVFGTPRRGKKPHANGIQNAIDEKGIEGVKVLSENGTGNAPEFGNGIRAMQDNTEAEYILPEDVNRHHETGEDNADSYNEIVNYNNAMTRSSSNNDDASMKINIEDENSGKNDDSQSNDYNRARTSEDNSNESTESIQDEKTSDINSIETLKNEDQANQTNVDESNNNSTEGTNNMEKPRE</sequence>
<feature type="compositionally biased region" description="Polar residues" evidence="1">
    <location>
        <begin position="1037"/>
        <end position="1056"/>
    </location>
</feature>
<dbReference type="Pfam" id="PF01757">
    <property type="entry name" value="Acyl_transf_3"/>
    <property type="match status" value="1"/>
</dbReference>
<feature type="domain" description="Nose resistant-to-fluoxetine protein N-terminal" evidence="3">
    <location>
        <begin position="284"/>
        <end position="438"/>
    </location>
</feature>
<keyword evidence="2" id="KW-1133">Transmembrane helix</keyword>
<dbReference type="PANTHER" id="PTHR11161">
    <property type="entry name" value="O-ACYLTRANSFERASE"/>
    <property type="match status" value="1"/>
</dbReference>
<dbReference type="PANTHER" id="PTHR11161:SF0">
    <property type="entry name" value="O-ACYLTRANSFERASE LIKE PROTEIN"/>
    <property type="match status" value="1"/>
</dbReference>
<feature type="transmembrane region" description="Helical" evidence="2">
    <location>
        <begin position="828"/>
        <end position="850"/>
    </location>
</feature>
<organism evidence="4 5">
    <name type="scientific">Popillia japonica</name>
    <name type="common">Japanese beetle</name>
    <dbReference type="NCBI Taxonomy" id="7064"/>
    <lineage>
        <taxon>Eukaryota</taxon>
        <taxon>Metazoa</taxon>
        <taxon>Ecdysozoa</taxon>
        <taxon>Arthropoda</taxon>
        <taxon>Hexapoda</taxon>
        <taxon>Insecta</taxon>
        <taxon>Pterygota</taxon>
        <taxon>Neoptera</taxon>
        <taxon>Endopterygota</taxon>
        <taxon>Coleoptera</taxon>
        <taxon>Polyphaga</taxon>
        <taxon>Scarabaeiformia</taxon>
        <taxon>Scarabaeidae</taxon>
        <taxon>Rutelinae</taxon>
        <taxon>Popillia</taxon>
    </lineage>
</organism>
<feature type="transmembrane region" description="Helical" evidence="2">
    <location>
        <begin position="757"/>
        <end position="775"/>
    </location>
</feature>
<feature type="compositionally biased region" description="Low complexity" evidence="1">
    <location>
        <begin position="1057"/>
        <end position="1068"/>
    </location>
</feature>
<keyword evidence="2" id="KW-0472">Membrane</keyword>
<evidence type="ECO:0000256" key="2">
    <source>
        <dbReference type="SAM" id="Phobius"/>
    </source>
</evidence>
<keyword evidence="4" id="KW-0808">Transferase</keyword>
<feature type="transmembrane region" description="Helical" evidence="2">
    <location>
        <begin position="690"/>
        <end position="708"/>
    </location>
</feature>
<feature type="transmembrane region" description="Helical" evidence="2">
    <location>
        <begin position="862"/>
        <end position="884"/>
    </location>
</feature>
<comment type="caution">
    <text evidence="4">The sequence shown here is derived from an EMBL/GenBank/DDBJ whole genome shotgun (WGS) entry which is preliminary data.</text>
</comment>
<dbReference type="EMBL" id="JASPKY010000014">
    <property type="protein sequence ID" value="KAK9753368.1"/>
    <property type="molecule type" value="Genomic_DNA"/>
</dbReference>
<dbReference type="InterPro" id="IPR052728">
    <property type="entry name" value="O2_lipid_transport_reg"/>
</dbReference>
<evidence type="ECO:0000259" key="3">
    <source>
        <dbReference type="SMART" id="SM00703"/>
    </source>
</evidence>
<dbReference type="Pfam" id="PF20146">
    <property type="entry name" value="NRF"/>
    <property type="match status" value="1"/>
</dbReference>
<dbReference type="SMART" id="SM00703">
    <property type="entry name" value="NRF"/>
    <property type="match status" value="1"/>
</dbReference>
<proteinExistence type="predicted"/>
<feature type="transmembrane region" description="Helical" evidence="2">
    <location>
        <begin position="555"/>
        <end position="575"/>
    </location>
</feature>